<sequence length="1907" mass="201656">MALRTTIPPHSPARHSHLTVSSATVSDYFSDGTGESRSTAPTSPSLSLPKGLAEPHAVDNHLAVPTPTSRRSREYQTDDEDPYGGLSADEGDDYQYGPPSPSPVRRLPHSPASTRQELAYTPTRIRRVPVPPRTQSMLVDESPEFQRLSNEPGSARQYIEQWENAMSPSRTLPSPGPPFSPAHGSLSVPEPYNSPTQRFRPLSPSQNLQAQQSQYPTASRSPRGGIALPLPLADSYLSAPASAPAAPHTPPRAAYAFEPGSRGSDDSPRKRSPFAAFRRNRDASSSPQAGPSIDRSPVSPVKSPMKKSPFKEIGKVFNGFRHKHKEKDKGHTGWGTGAVGLHADQPNGYSSIEEDSQFFSPPPRVGSEMQGGIVLRDRRGSAPRAPNDPNAIRSTPILYMDGSRTTTANPWGSWVNAWGTLSSRTLAVAFAPSSGPISGIMSGLPTPFSAIDPPPAGSAPNVKLSMVECSSIHSLRRDEARSRGLPSVPEGIGAEVLEMVFADGGKQYICVDGVDGRLGWVGAIWDTLLASKDGGNKEPELPMLTPRTATFPKVSDPLPVMGGEADLPDQPVQKLGDLWIRCGDIDTGNSTLNRSVRGSITAAAPRLKALPAVPADTPPPSTEYGAANLGVPELPPGTPTSVRSRSPVPLLSDEFGGGPVNADVLTMTNVRPGEVVQEVLSASRAGTPAPPSRLSTPAAPSMSSGSYHSADQSYNSRGLPQPSPYLASNNHGSSNLNLSHVPPPRSPTPPSSAAYDGATVEDEDAESVVLAYDEAADESVVGLAYDREQPAEAASPAKGGLHQLEYAAPALANRELEQDAPPPLPPKSPPRKRPLSVVQSRVAAWDGPSTPEAKEPTPVPRTEPPPRREVLRESLVQMFEPAADEPHKRSHRSAAMAERIRAWQPNPRETPPPASTMSRVDSNPHVSESVLSFDPNDLNPSRSASQVRRGGSLLDDDDEPLGALGIVTRRVAAVEAEAPAAPKAESTTTPAPGGPVLTMPMPVVGPRRPRDLREVVEANLSKPGGPRKSPRPDKAAEEPATRSLDLSEPVTQPLSFSKPEPVAKSAGVSEPTTSSPDLSDPPNVTRPLSLPAKKKSNDALSTIDKPPVPAKTKSVDTLNIPVTTPVSESVFLRREREAAAETTATEPLKVREALRPVTPKLEVESSKPVDSLVAARAALLPVSTGGTAPLNIRSRSPVPPRSPDMRSTVSSNTTPRTMGARALAAAAIFEPGIVDRVTSPSVASSAKLATPLAVPSARASSPVELPEPAPVVSRAVAEPFKDPFASKPDTARSTPFAKADTAAASSPGTPSGRKPVPMSALIATFESGDGAAPPTPSKSTTPSVRSFRADMPGVWAASPATPRPRSLKADDESAVGSWETQDGHARDRAARPVSMASDETANLNAPVMDSVLAAMLTPTVENADLQTLDEHLPVPDLEQERSVAPLGAAGPALLDRLDTHTSEHAEISHQLESVHIDVTKVAESLGTLPPDLAQRMDVLNTDVKGVQAAVESSRAEITALLAAKPAGLDKDLPAPPPTEPVEPKLPEINAKLDAIAHLIQEVLSRQADLAKESAALTAAAAGVVAGGAVSKAADPKAADSKPADSDRSLPAEPEKPEPGIPAHAKPADGKMTDSTIPKPAEPASKEGAEASGDTADELDHDLVSELREQSDRQTEQTADIARYLSELNGWLETFVKNSSTNLESMSKRLPEMHDMLSDQAMRSAQMDGQAERLDSLVGMMSAERERALANQGIVDSVVAVVEKQRTDNEMLLRALATDLTTEIRGERVRFIEAMQQATTMNMQIHVDEFKRALSGEVTKSMHELGAMRERKKALEHQIADLFALKAKHNGDTEPSTPAPATPAAAPSTPVVTTYANYPSPSPGRTLPRAPSPGGPVPLQPRYLLGGS</sequence>
<feature type="region of interest" description="Disordered" evidence="1">
    <location>
        <begin position="1589"/>
        <end position="1654"/>
    </location>
</feature>
<feature type="compositionally biased region" description="Polar residues" evidence="1">
    <location>
        <begin position="701"/>
        <end position="718"/>
    </location>
</feature>
<feature type="compositionally biased region" description="Low complexity" evidence="1">
    <location>
        <begin position="1861"/>
        <end position="1873"/>
    </location>
</feature>
<feature type="region of interest" description="Disordered" evidence="1">
    <location>
        <begin position="29"/>
        <end position="153"/>
    </location>
</feature>
<feature type="compositionally biased region" description="Low complexity" evidence="1">
    <location>
        <begin position="239"/>
        <end position="256"/>
    </location>
</feature>
<name>A0ABR3PTP0_9TREE</name>
<feature type="region of interest" description="Disordered" evidence="1">
    <location>
        <begin position="1"/>
        <end position="20"/>
    </location>
</feature>
<keyword evidence="3" id="KW-1185">Reference proteome</keyword>
<feature type="compositionally biased region" description="Low complexity" evidence="1">
    <location>
        <begin position="1069"/>
        <end position="1082"/>
    </location>
</feature>
<feature type="compositionally biased region" description="Basic and acidic residues" evidence="1">
    <location>
        <begin position="1030"/>
        <end position="1040"/>
    </location>
</feature>
<feature type="region of interest" description="Disordered" evidence="1">
    <location>
        <begin position="681"/>
        <end position="765"/>
    </location>
</feature>
<feature type="region of interest" description="Disordered" evidence="1">
    <location>
        <begin position="167"/>
        <end position="227"/>
    </location>
</feature>
<feature type="region of interest" description="Disordered" evidence="1">
    <location>
        <begin position="977"/>
        <end position="1116"/>
    </location>
</feature>
<dbReference type="PANTHER" id="PTHR24216">
    <property type="entry name" value="PAXILLIN-RELATED"/>
    <property type="match status" value="1"/>
</dbReference>
<feature type="region of interest" description="Disordered" evidence="1">
    <location>
        <begin position="1280"/>
        <end position="1389"/>
    </location>
</feature>
<feature type="compositionally biased region" description="Low complexity" evidence="1">
    <location>
        <begin position="36"/>
        <end position="49"/>
    </location>
</feature>
<feature type="compositionally biased region" description="Polar residues" evidence="1">
    <location>
        <begin position="915"/>
        <end position="930"/>
    </location>
</feature>
<feature type="region of interest" description="Disordered" evidence="1">
    <location>
        <begin position="1848"/>
        <end position="1907"/>
    </location>
</feature>
<feature type="compositionally biased region" description="Pro residues" evidence="1">
    <location>
        <begin position="741"/>
        <end position="750"/>
    </location>
</feature>
<dbReference type="GeneID" id="95988528"/>
<accession>A0ABR3PTP0</accession>
<proteinExistence type="predicted"/>
<dbReference type="PANTHER" id="PTHR24216:SF65">
    <property type="entry name" value="PAXILLIN-LIKE PROTEIN 1"/>
    <property type="match status" value="1"/>
</dbReference>
<comment type="caution">
    <text evidence="2">The sequence shown here is derived from an EMBL/GenBank/DDBJ whole genome shotgun (WGS) entry which is preliminary data.</text>
</comment>
<feature type="compositionally biased region" description="Basic and acidic residues" evidence="1">
    <location>
        <begin position="1593"/>
        <end position="1617"/>
    </location>
</feature>
<evidence type="ECO:0008006" key="4">
    <source>
        <dbReference type="Google" id="ProtNLM"/>
    </source>
</evidence>
<feature type="compositionally biased region" description="Low complexity" evidence="1">
    <location>
        <begin position="977"/>
        <end position="991"/>
    </location>
</feature>
<gene>
    <name evidence="2" type="ORF">Q8F55_007485</name>
</gene>
<protein>
    <recommendedName>
        <fullName evidence="4">SH3 domain-containing protein</fullName>
    </recommendedName>
</protein>
<evidence type="ECO:0000313" key="2">
    <source>
        <dbReference type="EMBL" id="KAL1405808.1"/>
    </source>
</evidence>
<feature type="compositionally biased region" description="Low complexity" evidence="1">
    <location>
        <begin position="728"/>
        <end position="740"/>
    </location>
</feature>
<feature type="compositionally biased region" description="Polar residues" evidence="1">
    <location>
        <begin position="193"/>
        <end position="220"/>
    </location>
</feature>
<feature type="compositionally biased region" description="Pro residues" evidence="1">
    <location>
        <begin position="1889"/>
        <end position="1898"/>
    </location>
</feature>
<feature type="region of interest" description="Disordered" evidence="1">
    <location>
        <begin position="1184"/>
        <end position="1216"/>
    </location>
</feature>
<feature type="region of interest" description="Disordered" evidence="1">
    <location>
        <begin position="880"/>
        <end position="960"/>
    </location>
</feature>
<dbReference type="RefSeq" id="XP_069205752.1">
    <property type="nucleotide sequence ID" value="XM_069355911.1"/>
</dbReference>
<feature type="region of interest" description="Disordered" evidence="1">
    <location>
        <begin position="1239"/>
        <end position="1268"/>
    </location>
</feature>
<dbReference type="Proteomes" id="UP001565368">
    <property type="component" value="Unassembled WGS sequence"/>
</dbReference>
<evidence type="ECO:0000256" key="1">
    <source>
        <dbReference type="SAM" id="MobiDB-lite"/>
    </source>
</evidence>
<organism evidence="2 3">
    <name type="scientific">Vanrija albida</name>
    <dbReference type="NCBI Taxonomy" id="181172"/>
    <lineage>
        <taxon>Eukaryota</taxon>
        <taxon>Fungi</taxon>
        <taxon>Dikarya</taxon>
        <taxon>Basidiomycota</taxon>
        <taxon>Agaricomycotina</taxon>
        <taxon>Tremellomycetes</taxon>
        <taxon>Trichosporonales</taxon>
        <taxon>Trichosporonaceae</taxon>
        <taxon>Vanrija</taxon>
    </lineage>
</organism>
<dbReference type="EMBL" id="JBBXJM010000006">
    <property type="protein sequence ID" value="KAL1405808.1"/>
    <property type="molecule type" value="Genomic_DNA"/>
</dbReference>
<reference evidence="2 3" key="1">
    <citation type="submission" date="2023-08" db="EMBL/GenBank/DDBJ databases">
        <title>Annotated Genome Sequence of Vanrija albida AlHP1.</title>
        <authorList>
            <person name="Herzog R."/>
        </authorList>
    </citation>
    <scope>NUCLEOTIDE SEQUENCE [LARGE SCALE GENOMIC DNA]</scope>
    <source>
        <strain evidence="2 3">AlHP1</strain>
    </source>
</reference>
<feature type="region of interest" description="Disordered" evidence="1">
    <location>
        <begin position="817"/>
        <end position="867"/>
    </location>
</feature>
<feature type="region of interest" description="Disordered" evidence="1">
    <location>
        <begin position="239"/>
        <end position="310"/>
    </location>
</feature>
<evidence type="ECO:0000313" key="3">
    <source>
        <dbReference type="Proteomes" id="UP001565368"/>
    </source>
</evidence>